<feature type="compositionally biased region" description="Polar residues" evidence="10">
    <location>
        <begin position="124"/>
        <end position="142"/>
    </location>
</feature>
<evidence type="ECO:0000256" key="3">
    <source>
        <dbReference type="ARBA" id="ARBA00022679"/>
    </source>
</evidence>
<reference evidence="13" key="1">
    <citation type="journal article" date="2013" name="Science">
        <title>The Amborella genome and the evolution of flowering plants.</title>
        <authorList>
            <consortium name="Amborella Genome Project"/>
        </authorList>
    </citation>
    <scope>NUCLEOTIDE SEQUENCE [LARGE SCALE GENOMIC DNA]</scope>
</reference>
<dbReference type="Gene3D" id="3.30.200.20">
    <property type="entry name" value="Phosphorylase Kinase, domain 1"/>
    <property type="match status" value="1"/>
</dbReference>
<dbReference type="GO" id="GO:0061630">
    <property type="term" value="F:ubiquitin protein ligase activity"/>
    <property type="evidence" value="ECO:0007669"/>
    <property type="project" value="UniProtKB-EC"/>
</dbReference>
<proteinExistence type="predicted"/>
<dbReference type="SUPFAM" id="SSF52402">
    <property type="entry name" value="Adenine nucleotide alpha hydrolases-like"/>
    <property type="match status" value="1"/>
</dbReference>
<keyword evidence="13" id="KW-1185">Reference proteome</keyword>
<keyword evidence="7" id="KW-0067">ATP-binding</keyword>
<dbReference type="SUPFAM" id="SSF56112">
    <property type="entry name" value="Protein kinase-like (PK-like)"/>
    <property type="match status" value="1"/>
</dbReference>
<comment type="catalytic activity">
    <reaction evidence="8">
        <text>L-threonyl-[protein] + ATP = O-phospho-L-threonyl-[protein] + ADP + H(+)</text>
        <dbReference type="Rhea" id="RHEA:46608"/>
        <dbReference type="Rhea" id="RHEA-COMP:11060"/>
        <dbReference type="Rhea" id="RHEA-COMP:11605"/>
        <dbReference type="ChEBI" id="CHEBI:15378"/>
        <dbReference type="ChEBI" id="CHEBI:30013"/>
        <dbReference type="ChEBI" id="CHEBI:30616"/>
        <dbReference type="ChEBI" id="CHEBI:61977"/>
        <dbReference type="ChEBI" id="CHEBI:456216"/>
        <dbReference type="EC" id="2.7.11.1"/>
    </reaction>
</comment>
<dbReference type="InterPro" id="IPR008271">
    <property type="entry name" value="Ser/Thr_kinase_AS"/>
</dbReference>
<accession>W1PET6</accession>
<dbReference type="CDD" id="cd01989">
    <property type="entry name" value="USP_STK_Ubox_N"/>
    <property type="match status" value="1"/>
</dbReference>
<dbReference type="PROSITE" id="PS00108">
    <property type="entry name" value="PROTEIN_KINASE_ST"/>
    <property type="match status" value="1"/>
</dbReference>
<dbReference type="eggNOG" id="ENOG502QUM2">
    <property type="taxonomic scope" value="Eukaryota"/>
</dbReference>
<evidence type="ECO:0000256" key="7">
    <source>
        <dbReference type="ARBA" id="ARBA00022840"/>
    </source>
</evidence>
<name>W1PET6_AMBTC</name>
<feature type="domain" description="Protein kinase" evidence="11">
    <location>
        <begin position="426"/>
        <end position="689"/>
    </location>
</feature>
<dbReference type="Gramene" id="ERN05585">
    <property type="protein sequence ID" value="ERN05585"/>
    <property type="gene ID" value="AMTR_s00007p00268730"/>
</dbReference>
<dbReference type="InterPro" id="IPR051348">
    <property type="entry name" value="U-box_ubiquitin_ligases"/>
</dbReference>
<protein>
    <recommendedName>
        <fullName evidence="11">Protein kinase domain-containing protein</fullName>
    </recommendedName>
</protein>
<keyword evidence="4" id="KW-0547">Nucleotide-binding</keyword>
<dbReference type="Gene3D" id="1.10.510.10">
    <property type="entry name" value="Transferase(Phosphotransferase) domain 1"/>
    <property type="match status" value="1"/>
</dbReference>
<dbReference type="FunFam" id="3.30.200.20:FF:000162">
    <property type="entry name" value="Adenine nucleotide alpha hydrolase-like domain kinase"/>
    <property type="match status" value="1"/>
</dbReference>
<dbReference type="InterPro" id="IPR000719">
    <property type="entry name" value="Prot_kinase_dom"/>
</dbReference>
<evidence type="ECO:0000313" key="13">
    <source>
        <dbReference type="Proteomes" id="UP000017836"/>
    </source>
</evidence>
<dbReference type="CDD" id="cd14066">
    <property type="entry name" value="STKc_IRAK"/>
    <property type="match status" value="1"/>
</dbReference>
<keyword evidence="5" id="KW-0418">Kinase</keyword>
<evidence type="ECO:0000256" key="8">
    <source>
        <dbReference type="ARBA" id="ARBA00047899"/>
    </source>
</evidence>
<dbReference type="Pfam" id="PF00069">
    <property type="entry name" value="Pkinase"/>
    <property type="match status" value="1"/>
</dbReference>
<sequence length="745" mass="83174">MHPISDVAEDVANAYKEQVAAQTKELLLPFQCFCSRRGLHCKEVVLDDVDVPKAIVDYIMNQSVDKLVLGASSRNALTRTFKQPDVPTCVSKTAPEFCTVYVIAKGKISSIRPAPRPNKHPINRQPSNKFEGNENHSFQSTKSEPDFRQNHVDDTVKSPFARSARMGISFERIPVTGGRAYENRMNERIHPASQYGSYPGPGPGPGPGHHDVPYHSMSPGQSNSDWAGVSLRDHLEGGRPLRLPNSHGYNGDQSSEDQMRSFESLRSGGAYWSNGSGSSGHEQSPVSQENNSAQWSMQSVEDVNAEVRRLRLELKQTMEMYNTAYKEAVNANAKDKEILTWKMEEEKKIEKARKAEEAALEVAAKEKQRCQVLLDAAEAAKKMAELEASKRTSAEKTSKTEDQDWEVDVRYRKYTIEEIVKVTENFNASLKIGEGGYGPVYKATLDHTLVAIKILRPDAAQGRKQFQQEVEVLSCIRHPNMVLLLGACPEYGCLVYEYMANGSLEDCLFRRANTPTLSWQLRFKIAAEIATGLLFLHQTKPEPLVHRDLKPGNILLDHNFVSKISDVGLARLVPPSVADSVTQYRMTAAAGTFCYIDPEYQKTGMLGIKSDVYALGIILLQLISSKPPMGLAHNMERSMEKGSFGEMLDPTVKDWPMEDTMKFARLALRCAELRRKDRPDLGGVVLPELCRLRTLADEKMPQMGLYFHHTHAMSYQEVINVPSTGESGFLNDNTKSNSSASGLQW</sequence>
<dbReference type="GO" id="GO:0005524">
    <property type="term" value="F:ATP binding"/>
    <property type="evidence" value="ECO:0007669"/>
    <property type="project" value="UniProtKB-KW"/>
</dbReference>
<keyword evidence="6" id="KW-0833">Ubl conjugation pathway</keyword>
<dbReference type="PANTHER" id="PTHR45647:SF139">
    <property type="entry name" value="OS02G0152300 PROTEIN"/>
    <property type="match status" value="1"/>
</dbReference>
<dbReference type="HOGENOM" id="CLU_000288_153_3_1"/>
<evidence type="ECO:0000256" key="2">
    <source>
        <dbReference type="ARBA" id="ARBA00022527"/>
    </source>
</evidence>
<comment type="catalytic activity">
    <reaction evidence="1">
        <text>S-ubiquitinyl-[E2 ubiquitin-conjugating enzyme]-L-cysteine + [acceptor protein]-L-lysine = [E2 ubiquitin-conjugating enzyme]-L-cysteine + N(6)-ubiquitinyl-[acceptor protein]-L-lysine.</text>
        <dbReference type="EC" id="2.3.2.27"/>
    </reaction>
</comment>
<dbReference type="FunFam" id="1.10.510.10:FF:001023">
    <property type="entry name" value="Os07g0541700 protein"/>
    <property type="match status" value="1"/>
</dbReference>
<organism evidence="12 13">
    <name type="scientific">Amborella trichopoda</name>
    <dbReference type="NCBI Taxonomy" id="13333"/>
    <lineage>
        <taxon>Eukaryota</taxon>
        <taxon>Viridiplantae</taxon>
        <taxon>Streptophyta</taxon>
        <taxon>Embryophyta</taxon>
        <taxon>Tracheophyta</taxon>
        <taxon>Spermatophyta</taxon>
        <taxon>Magnoliopsida</taxon>
        <taxon>Amborellales</taxon>
        <taxon>Amborellaceae</taxon>
        <taxon>Amborella</taxon>
    </lineage>
</organism>
<dbReference type="OMA" id="PSDQFED"/>
<dbReference type="AlphaFoldDB" id="W1PET6"/>
<comment type="catalytic activity">
    <reaction evidence="9">
        <text>L-seryl-[protein] + ATP = O-phospho-L-seryl-[protein] + ADP + H(+)</text>
        <dbReference type="Rhea" id="RHEA:17989"/>
        <dbReference type="Rhea" id="RHEA-COMP:9863"/>
        <dbReference type="Rhea" id="RHEA-COMP:11604"/>
        <dbReference type="ChEBI" id="CHEBI:15378"/>
        <dbReference type="ChEBI" id="CHEBI:29999"/>
        <dbReference type="ChEBI" id="CHEBI:30616"/>
        <dbReference type="ChEBI" id="CHEBI:83421"/>
        <dbReference type="ChEBI" id="CHEBI:456216"/>
        <dbReference type="EC" id="2.7.11.1"/>
    </reaction>
</comment>
<feature type="region of interest" description="Disordered" evidence="10">
    <location>
        <begin position="111"/>
        <end position="150"/>
    </location>
</feature>
<evidence type="ECO:0000256" key="1">
    <source>
        <dbReference type="ARBA" id="ARBA00000900"/>
    </source>
</evidence>
<evidence type="ECO:0000313" key="12">
    <source>
        <dbReference type="EMBL" id="ERN05585.1"/>
    </source>
</evidence>
<evidence type="ECO:0000256" key="6">
    <source>
        <dbReference type="ARBA" id="ARBA00022786"/>
    </source>
</evidence>
<evidence type="ECO:0000256" key="5">
    <source>
        <dbReference type="ARBA" id="ARBA00022777"/>
    </source>
</evidence>
<dbReference type="EMBL" id="KI394011">
    <property type="protein sequence ID" value="ERN05585.1"/>
    <property type="molecule type" value="Genomic_DNA"/>
</dbReference>
<evidence type="ECO:0000256" key="9">
    <source>
        <dbReference type="ARBA" id="ARBA00048679"/>
    </source>
</evidence>
<evidence type="ECO:0000259" key="11">
    <source>
        <dbReference type="PROSITE" id="PS50011"/>
    </source>
</evidence>
<dbReference type="GO" id="GO:0004674">
    <property type="term" value="F:protein serine/threonine kinase activity"/>
    <property type="evidence" value="ECO:0007669"/>
    <property type="project" value="UniProtKB-KW"/>
</dbReference>
<dbReference type="PANTHER" id="PTHR45647">
    <property type="entry name" value="OS02G0152300 PROTEIN"/>
    <property type="match status" value="1"/>
</dbReference>
<evidence type="ECO:0000256" key="10">
    <source>
        <dbReference type="SAM" id="MobiDB-lite"/>
    </source>
</evidence>
<feature type="compositionally biased region" description="Polar residues" evidence="10">
    <location>
        <begin position="273"/>
        <end position="299"/>
    </location>
</feature>
<evidence type="ECO:0000256" key="4">
    <source>
        <dbReference type="ARBA" id="ARBA00022741"/>
    </source>
</evidence>
<gene>
    <name evidence="12" type="ORF">AMTR_s00007p00268730</name>
</gene>
<dbReference type="SMART" id="SM00220">
    <property type="entry name" value="S_TKc"/>
    <property type="match status" value="1"/>
</dbReference>
<feature type="region of interest" description="Disordered" evidence="10">
    <location>
        <begin position="191"/>
        <end position="299"/>
    </location>
</feature>
<dbReference type="InterPro" id="IPR011009">
    <property type="entry name" value="Kinase-like_dom_sf"/>
</dbReference>
<dbReference type="Proteomes" id="UP000017836">
    <property type="component" value="Unassembled WGS sequence"/>
</dbReference>
<dbReference type="PROSITE" id="PS50011">
    <property type="entry name" value="PROTEIN_KINASE_DOM"/>
    <property type="match status" value="1"/>
</dbReference>
<keyword evidence="2" id="KW-0723">Serine/threonine-protein kinase</keyword>
<keyword evidence="3" id="KW-0808">Transferase</keyword>